<reference evidence="2" key="1">
    <citation type="submission" date="2020-11" db="EMBL/GenBank/DDBJ databases">
        <authorList>
            <person name="Tran Van P."/>
        </authorList>
    </citation>
    <scope>NUCLEOTIDE SEQUENCE</scope>
</reference>
<feature type="region of interest" description="Disordered" evidence="1">
    <location>
        <begin position="252"/>
        <end position="302"/>
    </location>
</feature>
<dbReference type="GO" id="GO:0005801">
    <property type="term" value="C:cis-Golgi network"/>
    <property type="evidence" value="ECO:0007669"/>
    <property type="project" value="InterPro"/>
</dbReference>
<dbReference type="OrthoDB" id="296793at2759"/>
<dbReference type="AlphaFoldDB" id="A0A7R8WI38"/>
<sequence length="302" mass="34079">MPIPYWDSKSPTETFRFQIPCRYVVWTIKRKRRRARIKSESRTSSPICRASFARRLGRRLGRHKGDSASFARAFARAFGEEYGWAFRELTAFRSAPLSSLISIADSRQNVDSQLKIACREFIVMASRDACGPLLSFLDKADTFLSMEESQEAALPRQPYATPEALREVVGESTRVLKEKLPKLLSSLALYLANKDTEGILFRPIQANILGAYQRMQEILRKHYHEEEEIRLIACPSVEQISLLISTMTESFTSTATSARKPPRPIPTTRDSQRQGEGAAVVTENGVRASHVANGPNQKNEVQ</sequence>
<gene>
    <name evidence="2" type="ORF">CTOB1V02_LOCUS7223</name>
</gene>
<evidence type="ECO:0000256" key="1">
    <source>
        <dbReference type="SAM" id="MobiDB-lite"/>
    </source>
</evidence>
<dbReference type="InterPro" id="IPR007265">
    <property type="entry name" value="COG_su3"/>
</dbReference>
<protein>
    <submittedName>
        <fullName evidence="2">Uncharacterized protein</fullName>
    </submittedName>
</protein>
<dbReference type="GO" id="GO:0017119">
    <property type="term" value="C:Golgi transport complex"/>
    <property type="evidence" value="ECO:0007669"/>
    <property type="project" value="TreeGrafter"/>
</dbReference>
<proteinExistence type="predicted"/>
<dbReference type="PANTHER" id="PTHR13302">
    <property type="entry name" value="CONSERVED OLIGOMERIC GOLGI COMPLEX COMPONENT 3"/>
    <property type="match status" value="1"/>
</dbReference>
<dbReference type="GO" id="GO:0006886">
    <property type="term" value="P:intracellular protein transport"/>
    <property type="evidence" value="ECO:0007669"/>
    <property type="project" value="InterPro"/>
</dbReference>
<dbReference type="GO" id="GO:0016020">
    <property type="term" value="C:membrane"/>
    <property type="evidence" value="ECO:0007669"/>
    <property type="project" value="InterPro"/>
</dbReference>
<accession>A0A7R8WI38</accession>
<dbReference type="EMBL" id="OB662021">
    <property type="protein sequence ID" value="CAD7229351.1"/>
    <property type="molecule type" value="Genomic_DNA"/>
</dbReference>
<dbReference type="PANTHER" id="PTHR13302:SF8">
    <property type="entry name" value="CONSERVED OLIGOMERIC GOLGI COMPLEX SUBUNIT 3"/>
    <property type="match status" value="1"/>
</dbReference>
<evidence type="ECO:0000313" key="2">
    <source>
        <dbReference type="EMBL" id="CAD7229351.1"/>
    </source>
</evidence>
<name>A0A7R8WI38_9CRUS</name>
<dbReference type="GO" id="GO:0007030">
    <property type="term" value="P:Golgi organization"/>
    <property type="evidence" value="ECO:0007669"/>
    <property type="project" value="TreeGrafter"/>
</dbReference>
<dbReference type="GO" id="GO:0006891">
    <property type="term" value="P:intra-Golgi vesicle-mediated transport"/>
    <property type="evidence" value="ECO:0007669"/>
    <property type="project" value="TreeGrafter"/>
</dbReference>
<organism evidence="2">
    <name type="scientific">Cyprideis torosa</name>
    <dbReference type="NCBI Taxonomy" id="163714"/>
    <lineage>
        <taxon>Eukaryota</taxon>
        <taxon>Metazoa</taxon>
        <taxon>Ecdysozoa</taxon>
        <taxon>Arthropoda</taxon>
        <taxon>Crustacea</taxon>
        <taxon>Oligostraca</taxon>
        <taxon>Ostracoda</taxon>
        <taxon>Podocopa</taxon>
        <taxon>Podocopida</taxon>
        <taxon>Cytherocopina</taxon>
        <taxon>Cytheroidea</taxon>
        <taxon>Cytherideidae</taxon>
        <taxon>Cyprideis</taxon>
    </lineage>
</organism>